<sequence>MEILKLQDDISRFYVPYRILQQYVTKIYCVTTKYLFCSLVPLSNKGSCFAKRYPPLGNSLLPCMRIHSTGDARLLTERRRDYLTQSAFSINRF</sequence>
<dbReference type="AlphaFoldDB" id="A0A4U8VA49"/>
<name>A0A4U8VA49_STECR</name>
<reference evidence="1" key="1">
    <citation type="submission" date="2013-11" db="EMBL/GenBank/DDBJ databases">
        <authorList>
            <person name="Sternberg P."/>
            <person name="Dillman A."/>
            <person name="Macchietto M."/>
        </authorList>
    </citation>
    <scope>NUCLEOTIDE SEQUENCE</scope>
    <source>
        <strain evidence="1">ALL</strain>
    </source>
</reference>
<protein>
    <submittedName>
        <fullName evidence="1">Uncharacterized protein</fullName>
    </submittedName>
</protein>
<comment type="caution">
    <text evidence="1">The sequence shown here is derived from an EMBL/GenBank/DDBJ whole genome shotgun (WGS) entry which is preliminary data.</text>
</comment>
<accession>A0A4U8VA49</accession>
<reference evidence="1" key="2">
    <citation type="journal article" date="2015" name="Genome Biol.">
        <title>Comparative genomics of Steinernema reveals deeply conserved gene regulatory networks.</title>
        <authorList>
            <person name="Dillman A.R."/>
            <person name="Macchietto M."/>
            <person name="Porter C.F."/>
            <person name="Rogers A."/>
            <person name="Williams B."/>
            <person name="Antoshechkin I."/>
            <person name="Lee M.M."/>
            <person name="Goodwin Z."/>
            <person name="Lu X."/>
            <person name="Lewis E.E."/>
            <person name="Goodrich-Blair H."/>
            <person name="Stock S.P."/>
            <person name="Adams B.J."/>
            <person name="Sternberg P.W."/>
            <person name="Mortazavi A."/>
        </authorList>
    </citation>
    <scope>NUCLEOTIDE SEQUENCE [LARGE SCALE GENOMIC DNA]</scope>
    <source>
        <strain evidence="1">ALL</strain>
    </source>
</reference>
<evidence type="ECO:0000313" key="1">
    <source>
        <dbReference type="EMBL" id="TMS39968.1"/>
    </source>
</evidence>
<dbReference type="EMBL" id="AZBU02000001">
    <property type="protein sequence ID" value="TMS39968.1"/>
    <property type="molecule type" value="Genomic_DNA"/>
</dbReference>
<organism evidence="1">
    <name type="scientific">Steinernema carpocapsae</name>
    <name type="common">Entomopathogenic nematode</name>
    <dbReference type="NCBI Taxonomy" id="34508"/>
    <lineage>
        <taxon>Eukaryota</taxon>
        <taxon>Metazoa</taxon>
        <taxon>Ecdysozoa</taxon>
        <taxon>Nematoda</taxon>
        <taxon>Chromadorea</taxon>
        <taxon>Rhabditida</taxon>
        <taxon>Tylenchina</taxon>
        <taxon>Panagrolaimomorpha</taxon>
        <taxon>Strongyloidoidea</taxon>
        <taxon>Steinernematidae</taxon>
        <taxon>Steinernema</taxon>
    </lineage>
</organism>
<proteinExistence type="predicted"/>
<reference evidence="1" key="3">
    <citation type="journal article" date="2019" name="G3 (Bethesda)">
        <title>Hybrid Assembly of the Genome of the Entomopathogenic Nematode Steinernema carpocapsae Identifies the X-Chromosome.</title>
        <authorList>
            <person name="Serra L."/>
            <person name="Macchietto M."/>
            <person name="Macias-Munoz A."/>
            <person name="McGill C.J."/>
            <person name="Rodriguez I.M."/>
            <person name="Rodriguez B."/>
            <person name="Murad R."/>
            <person name="Mortazavi A."/>
        </authorList>
    </citation>
    <scope>NUCLEOTIDE SEQUENCE [LARGE SCALE GENOMIC DNA]</scope>
    <source>
        <strain evidence="1">ALL</strain>
    </source>
</reference>
<gene>
    <name evidence="1" type="ORF">L596_006414</name>
</gene>